<dbReference type="Pfam" id="PF13529">
    <property type="entry name" value="Peptidase_C39_2"/>
    <property type="match status" value="1"/>
</dbReference>
<name>A0AAE3DU28_9FIRM</name>
<evidence type="ECO:0000259" key="3">
    <source>
        <dbReference type="Pfam" id="PF13529"/>
    </source>
</evidence>
<feature type="transmembrane region" description="Helical" evidence="2">
    <location>
        <begin position="38"/>
        <end position="55"/>
    </location>
</feature>
<feature type="compositionally biased region" description="Basic residues" evidence="1">
    <location>
        <begin position="14"/>
        <end position="23"/>
    </location>
</feature>
<keyword evidence="2" id="KW-0472">Membrane</keyword>
<reference evidence="4 5" key="1">
    <citation type="submission" date="2021-10" db="EMBL/GenBank/DDBJ databases">
        <title>Anaerobic single-cell dispensing facilitates the cultivation of human gut bacteria.</title>
        <authorList>
            <person name="Afrizal A."/>
        </authorList>
    </citation>
    <scope>NUCLEOTIDE SEQUENCE [LARGE SCALE GENOMIC DNA]</scope>
    <source>
        <strain evidence="4 5">CLA-AA-H277</strain>
    </source>
</reference>
<evidence type="ECO:0000313" key="4">
    <source>
        <dbReference type="EMBL" id="MCC2190517.1"/>
    </source>
</evidence>
<proteinExistence type="predicted"/>
<feature type="domain" description="Peptidase C39-like" evidence="3">
    <location>
        <begin position="160"/>
        <end position="293"/>
    </location>
</feature>
<dbReference type="Gene3D" id="3.90.70.10">
    <property type="entry name" value="Cysteine proteinases"/>
    <property type="match status" value="1"/>
</dbReference>
<keyword evidence="2" id="KW-1133">Transmembrane helix</keyword>
<feature type="region of interest" description="Disordered" evidence="1">
    <location>
        <begin position="1"/>
        <end position="23"/>
    </location>
</feature>
<gene>
    <name evidence="4" type="ORF">LKD71_12010</name>
</gene>
<evidence type="ECO:0000313" key="5">
    <source>
        <dbReference type="Proteomes" id="UP001197875"/>
    </source>
</evidence>
<dbReference type="AlphaFoldDB" id="A0AAE3DU28"/>
<evidence type="ECO:0000256" key="2">
    <source>
        <dbReference type="SAM" id="Phobius"/>
    </source>
</evidence>
<protein>
    <submittedName>
        <fullName evidence="4">C39 family peptidase</fullName>
    </submittedName>
</protein>
<keyword evidence="5" id="KW-1185">Reference proteome</keyword>
<dbReference type="RefSeq" id="WP_227615591.1">
    <property type="nucleotide sequence ID" value="NZ_JAJEPR010000021.1"/>
</dbReference>
<keyword evidence="2" id="KW-0812">Transmembrane</keyword>
<dbReference type="InterPro" id="IPR039564">
    <property type="entry name" value="Peptidase_C39-like"/>
</dbReference>
<sequence>MTGDLTSDKEKMARERRKRKQLERVRQVKRAKQRLRRGVFGGFLVLILGIGLFRWQQNRRAEEAWQDYEAENYLSGDNQAADGQTASDPEVRAEYLNKLQALASSDERYQTILNRAEEYPDNVLRMVCQNEETLNFAVDYPEKKDSEPASTVGDVTKGVVPLLIQWDRRWGYALYGSSTIVAVSGCGPTCIAMVACGLTGRNDITPAKVASYSANNGFLTESRDTSWDLMTYGAEEYGITGTELGLDEAAMANQLAAGHPIIASMGLGDFTSSGHFIVLTGYANGSFTVNDPNSLVRSGETWSFERLKNQIVNLWYYTVL</sequence>
<accession>A0AAE3DU28</accession>
<evidence type="ECO:0000256" key="1">
    <source>
        <dbReference type="SAM" id="MobiDB-lite"/>
    </source>
</evidence>
<organism evidence="4 5">
    <name type="scientific">Fusicatenibacter faecihominis</name>
    <dbReference type="NCBI Taxonomy" id="2881276"/>
    <lineage>
        <taxon>Bacteria</taxon>
        <taxon>Bacillati</taxon>
        <taxon>Bacillota</taxon>
        <taxon>Clostridia</taxon>
        <taxon>Lachnospirales</taxon>
        <taxon>Lachnospiraceae</taxon>
        <taxon>Fusicatenibacter</taxon>
    </lineage>
</organism>
<feature type="compositionally biased region" description="Basic and acidic residues" evidence="1">
    <location>
        <begin position="1"/>
        <end position="13"/>
    </location>
</feature>
<dbReference type="EMBL" id="JAJEPR010000021">
    <property type="protein sequence ID" value="MCC2190517.1"/>
    <property type="molecule type" value="Genomic_DNA"/>
</dbReference>
<dbReference type="Proteomes" id="UP001197875">
    <property type="component" value="Unassembled WGS sequence"/>
</dbReference>
<comment type="caution">
    <text evidence="4">The sequence shown here is derived from an EMBL/GenBank/DDBJ whole genome shotgun (WGS) entry which is preliminary data.</text>
</comment>